<protein>
    <submittedName>
        <fullName evidence="2">Extracellular solute-binding protein, family 1</fullName>
    </submittedName>
</protein>
<dbReference type="PANTHER" id="PTHR43649:SF12">
    <property type="entry name" value="DIACETYLCHITOBIOSE BINDING PROTEIN DASA"/>
    <property type="match status" value="1"/>
</dbReference>
<sequence>MLYVSALLMRKVMVDNPSFREVIHMRKKWLVPCVSVMAAMTVFIGGCSGGGSTPTAAEKPKAQGEAPSAGAENNLNFPLAEPVKLKILANTAPQVKKNYNEMQMFKELKEMTNVDVEWTQVGWEQLAEKKNIVIASGDLPDAFYGRGVLLDQEIVKLGSQGAIIPLEDLIEQHAPNVKKVFEQRPDFKTMLTATDGHIYSLPTFVERDFNEIPSVLFINKKWLDQLDIAVPTTTDEFYEALKAFKEKDPNGNGKADEVPFSFLFNNAQNGSNSLAGSFGIKLDDPRNNLYVDNGTVKYAPEQPEYQAYLEYLGKLFKENLVDQEVFTHDQNTYLTKVRSTDVPIGAFFGFSKISIFGGLNEDYVPVPPLKGPDNKQGWLRMPAAVSKGSFAITSSNEHPEVTMKWMDAMFEEMLSFQFEIGPIGLTVKENSDGTFEKMPIPDGMNSGDFKHSEAPGNGATVMVLKDMVKRLIDEQADEKRKYYEMYDPFASREVIQDMLWSAEDGEKLAAINLDLNGRNGYHASTFAKFVMNGFSDADWDKHLAQLKKLRVDEYVALYQKYYDAANGK</sequence>
<gene>
    <name evidence="2" type="ORF">E6C60_0238</name>
</gene>
<dbReference type="SUPFAM" id="SSF53850">
    <property type="entry name" value="Periplasmic binding protein-like II"/>
    <property type="match status" value="1"/>
</dbReference>
<dbReference type="AlphaFoldDB" id="A0A4V1G3F0"/>
<evidence type="ECO:0000313" key="3">
    <source>
        <dbReference type="Proteomes" id="UP000300879"/>
    </source>
</evidence>
<evidence type="ECO:0000256" key="1">
    <source>
        <dbReference type="SAM" id="MobiDB-lite"/>
    </source>
</evidence>
<keyword evidence="3" id="KW-1185">Reference proteome</keyword>
<organism evidence="2 3">
    <name type="scientific">Paenibacillus algicola</name>
    <dbReference type="NCBI Taxonomy" id="2565926"/>
    <lineage>
        <taxon>Bacteria</taxon>
        <taxon>Bacillati</taxon>
        <taxon>Bacillota</taxon>
        <taxon>Bacilli</taxon>
        <taxon>Bacillales</taxon>
        <taxon>Paenibacillaceae</taxon>
        <taxon>Paenibacillus</taxon>
    </lineage>
</organism>
<dbReference type="Gene3D" id="3.40.190.10">
    <property type="entry name" value="Periplasmic binding protein-like II"/>
    <property type="match status" value="2"/>
</dbReference>
<dbReference type="PANTHER" id="PTHR43649">
    <property type="entry name" value="ARABINOSE-BINDING PROTEIN-RELATED"/>
    <property type="match status" value="1"/>
</dbReference>
<evidence type="ECO:0000313" key="2">
    <source>
        <dbReference type="EMBL" id="QCT00964.1"/>
    </source>
</evidence>
<reference evidence="2 3" key="1">
    <citation type="submission" date="2019-05" db="EMBL/GenBank/DDBJ databases">
        <authorList>
            <person name="Chen C."/>
        </authorList>
    </citation>
    <scope>NUCLEOTIDE SEQUENCE [LARGE SCALE GENOMIC DNA]</scope>
    <source>
        <strain evidence="2 3">HB172198</strain>
    </source>
</reference>
<dbReference type="KEGG" id="palo:E6C60_0238"/>
<dbReference type="Pfam" id="PF01547">
    <property type="entry name" value="SBP_bac_1"/>
    <property type="match status" value="1"/>
</dbReference>
<feature type="region of interest" description="Disordered" evidence="1">
    <location>
        <begin position="53"/>
        <end position="73"/>
    </location>
</feature>
<proteinExistence type="predicted"/>
<dbReference type="OrthoDB" id="9787283at2"/>
<accession>A0A4V1G3F0</accession>
<dbReference type="InterPro" id="IPR006059">
    <property type="entry name" value="SBP"/>
</dbReference>
<dbReference type="Proteomes" id="UP000300879">
    <property type="component" value="Chromosome"/>
</dbReference>
<dbReference type="InterPro" id="IPR050490">
    <property type="entry name" value="Bact_solute-bd_prot1"/>
</dbReference>
<name>A0A4V1G3F0_9BACL</name>
<dbReference type="EMBL" id="CP040396">
    <property type="protein sequence ID" value="QCT00964.1"/>
    <property type="molecule type" value="Genomic_DNA"/>
</dbReference>